<proteinExistence type="inferred from homology"/>
<name>A0AAV6W6I0_9LAMI</name>
<dbReference type="CDD" id="cd03185">
    <property type="entry name" value="GST_C_Tau"/>
    <property type="match status" value="2"/>
</dbReference>
<keyword evidence="3" id="KW-0808">Transferase</keyword>
<dbReference type="GO" id="GO:0006749">
    <property type="term" value="P:glutathione metabolic process"/>
    <property type="evidence" value="ECO:0007669"/>
    <property type="project" value="InterPro"/>
</dbReference>
<evidence type="ECO:0000256" key="5">
    <source>
        <dbReference type="ARBA" id="ARBA00071370"/>
    </source>
</evidence>
<dbReference type="SFLD" id="SFLDG01152">
    <property type="entry name" value="Main.3:_Omega-_and_Tau-like"/>
    <property type="match status" value="1"/>
</dbReference>
<evidence type="ECO:0000259" key="7">
    <source>
        <dbReference type="PROSITE" id="PS50405"/>
    </source>
</evidence>
<dbReference type="Pfam" id="PF00043">
    <property type="entry name" value="GST_C"/>
    <property type="match status" value="2"/>
</dbReference>
<dbReference type="GO" id="GO:0005737">
    <property type="term" value="C:cytoplasm"/>
    <property type="evidence" value="ECO:0007669"/>
    <property type="project" value="TreeGrafter"/>
</dbReference>
<dbReference type="GO" id="GO:0004364">
    <property type="term" value="F:glutathione transferase activity"/>
    <property type="evidence" value="ECO:0007669"/>
    <property type="project" value="UniProtKB-EC"/>
</dbReference>
<keyword evidence="9" id="KW-1185">Reference proteome</keyword>
<evidence type="ECO:0000313" key="8">
    <source>
        <dbReference type="EMBL" id="KAG8362897.1"/>
    </source>
</evidence>
<evidence type="ECO:0000259" key="6">
    <source>
        <dbReference type="PROSITE" id="PS50404"/>
    </source>
</evidence>
<dbReference type="EMBL" id="WHWC01000210">
    <property type="protein sequence ID" value="KAG8362897.1"/>
    <property type="molecule type" value="Genomic_DNA"/>
</dbReference>
<dbReference type="InterPro" id="IPR004045">
    <property type="entry name" value="Glutathione_S-Trfase_N"/>
</dbReference>
<dbReference type="SUPFAM" id="SSF52833">
    <property type="entry name" value="Thioredoxin-like"/>
    <property type="match status" value="1"/>
</dbReference>
<evidence type="ECO:0000256" key="4">
    <source>
        <dbReference type="ARBA" id="ARBA00047960"/>
    </source>
</evidence>
<dbReference type="SFLD" id="SFLDS00019">
    <property type="entry name" value="Glutathione_Transferase_(cytos"/>
    <property type="match status" value="1"/>
</dbReference>
<dbReference type="PANTHER" id="PTHR11260">
    <property type="entry name" value="GLUTATHIONE S-TRANSFERASE, GST, SUPERFAMILY, GST DOMAIN CONTAINING"/>
    <property type="match status" value="1"/>
</dbReference>
<evidence type="ECO:0000313" key="9">
    <source>
        <dbReference type="Proteomes" id="UP000826271"/>
    </source>
</evidence>
<evidence type="ECO:0000256" key="3">
    <source>
        <dbReference type="ARBA" id="ARBA00022679"/>
    </source>
</evidence>
<dbReference type="InterPro" id="IPR040079">
    <property type="entry name" value="Glutathione_S-Trfase"/>
</dbReference>
<dbReference type="Gene3D" id="1.20.1050.10">
    <property type="match status" value="2"/>
</dbReference>
<reference evidence="8" key="1">
    <citation type="submission" date="2019-10" db="EMBL/GenBank/DDBJ databases">
        <authorList>
            <person name="Zhang R."/>
            <person name="Pan Y."/>
            <person name="Wang J."/>
            <person name="Ma R."/>
            <person name="Yu S."/>
        </authorList>
    </citation>
    <scope>NUCLEOTIDE SEQUENCE</scope>
    <source>
        <strain evidence="8">LA-IB0</strain>
        <tissue evidence="8">Leaf</tissue>
    </source>
</reference>
<dbReference type="InterPro" id="IPR010987">
    <property type="entry name" value="Glutathione-S-Trfase_C-like"/>
</dbReference>
<dbReference type="PROSITE" id="PS50405">
    <property type="entry name" value="GST_CTER"/>
    <property type="match status" value="2"/>
</dbReference>
<dbReference type="PROSITE" id="PS50404">
    <property type="entry name" value="GST_NTER"/>
    <property type="match status" value="1"/>
</dbReference>
<dbReference type="SFLD" id="SFLDG00358">
    <property type="entry name" value="Main_(cytGST)"/>
    <property type="match status" value="1"/>
</dbReference>
<dbReference type="PANTHER" id="PTHR11260:SF676">
    <property type="entry name" value="GLUTATHIONE S-TRANSFERASE U8"/>
    <property type="match status" value="1"/>
</dbReference>
<protein>
    <recommendedName>
        <fullName evidence="5">Probable glutathione S-transferase</fullName>
        <ecNumber evidence="2">2.5.1.18</ecNumber>
    </recommendedName>
</protein>
<dbReference type="Proteomes" id="UP000826271">
    <property type="component" value="Unassembled WGS sequence"/>
</dbReference>
<dbReference type="InterPro" id="IPR045074">
    <property type="entry name" value="GST_C_Tau"/>
</dbReference>
<feature type="domain" description="GST C-terminal" evidence="7">
    <location>
        <begin position="1"/>
        <end position="111"/>
    </location>
</feature>
<dbReference type="FunFam" id="3.40.30.10:FF:000014">
    <property type="entry name" value="Tau class glutathione S-transferase"/>
    <property type="match status" value="1"/>
</dbReference>
<evidence type="ECO:0000256" key="1">
    <source>
        <dbReference type="ARBA" id="ARBA00009929"/>
    </source>
</evidence>
<dbReference type="SUPFAM" id="SSF47616">
    <property type="entry name" value="GST C-terminal domain-like"/>
    <property type="match status" value="2"/>
</dbReference>
<evidence type="ECO:0000256" key="2">
    <source>
        <dbReference type="ARBA" id="ARBA00012452"/>
    </source>
</evidence>
<dbReference type="AlphaFoldDB" id="A0AAV6W6I0"/>
<dbReference type="FunFam" id="1.20.1050.10:FF:000012">
    <property type="entry name" value="Tau class glutathione S-transferase"/>
    <property type="match status" value="2"/>
</dbReference>
<organism evidence="8 9">
    <name type="scientific">Buddleja alternifolia</name>
    <dbReference type="NCBI Taxonomy" id="168488"/>
    <lineage>
        <taxon>Eukaryota</taxon>
        <taxon>Viridiplantae</taxon>
        <taxon>Streptophyta</taxon>
        <taxon>Embryophyta</taxon>
        <taxon>Tracheophyta</taxon>
        <taxon>Spermatophyta</taxon>
        <taxon>Magnoliopsida</taxon>
        <taxon>eudicotyledons</taxon>
        <taxon>Gunneridae</taxon>
        <taxon>Pentapetalae</taxon>
        <taxon>asterids</taxon>
        <taxon>lamiids</taxon>
        <taxon>Lamiales</taxon>
        <taxon>Scrophulariaceae</taxon>
        <taxon>Buddlejeae</taxon>
        <taxon>Buddleja</taxon>
    </lineage>
</organism>
<comment type="catalytic activity">
    <reaction evidence="4">
        <text>RX + glutathione = an S-substituted glutathione + a halide anion + H(+)</text>
        <dbReference type="Rhea" id="RHEA:16437"/>
        <dbReference type="ChEBI" id="CHEBI:15378"/>
        <dbReference type="ChEBI" id="CHEBI:16042"/>
        <dbReference type="ChEBI" id="CHEBI:17792"/>
        <dbReference type="ChEBI" id="CHEBI:57925"/>
        <dbReference type="ChEBI" id="CHEBI:90779"/>
        <dbReference type="EC" id="2.5.1.18"/>
    </reaction>
</comment>
<accession>A0AAV6W6I0</accession>
<dbReference type="InterPro" id="IPR004046">
    <property type="entry name" value="GST_C"/>
</dbReference>
<dbReference type="Pfam" id="PF02798">
    <property type="entry name" value="GST_N"/>
    <property type="match status" value="1"/>
</dbReference>
<dbReference type="CDD" id="cd03058">
    <property type="entry name" value="GST_N_Tau"/>
    <property type="match status" value="1"/>
</dbReference>
<dbReference type="InterPro" id="IPR045073">
    <property type="entry name" value="Omega/Tau-like"/>
</dbReference>
<dbReference type="InterPro" id="IPR036282">
    <property type="entry name" value="Glutathione-S-Trfase_C_sf"/>
</dbReference>
<dbReference type="InterPro" id="IPR036249">
    <property type="entry name" value="Thioredoxin-like_sf"/>
</dbReference>
<comment type="similarity">
    <text evidence="1">Belongs to the GST superfamily. HSP26 family.</text>
</comment>
<sequence length="361" mass="41876">MKICPQCVRAMWRACWCTGEEREKNRDEAIVHLKFLESEIKGKKFFGGDTIGLVDLAANFIAHWFRVSAESVGLELMTEDKFPNLRKWVDEYTNSSFVKENLPDKDKMVALYMARYQAPDGTKYFPKNKGNQELIVMAEVKLLGAWGSPFSRRVEMALKLKGVEYEFIEEDLNNKSPLLLKYNPIHKKVPVLVHNGKPIAESLIIIEYIDEVWEGPSILPHDPYERAMARFWVKFLDEKCMPALWKACWSKGEEREKNKDEAIEDLKFLESEIKGKKFFGGDTIGLVDLAANFIAHWFRIISELVGLELITDDKFPNLSKWADEYINSSFVKENLPDRDKMAAFFRARIQAHDETKYFPKV</sequence>
<gene>
    <name evidence="8" type="ORF">BUALT_BualtUnG0026600</name>
</gene>
<dbReference type="Gene3D" id="3.40.30.10">
    <property type="entry name" value="Glutaredoxin"/>
    <property type="match status" value="1"/>
</dbReference>
<comment type="caution">
    <text evidence="8">The sequence shown here is derived from an EMBL/GenBank/DDBJ whole genome shotgun (WGS) entry which is preliminary data.</text>
</comment>
<dbReference type="EC" id="2.5.1.18" evidence="2"/>
<feature type="domain" description="GST C-terminal" evidence="7">
    <location>
        <begin position="222"/>
        <end position="344"/>
    </location>
</feature>
<feature type="domain" description="GST N-terminal" evidence="6">
    <location>
        <begin position="138"/>
        <end position="217"/>
    </location>
</feature>